<evidence type="ECO:0000256" key="1">
    <source>
        <dbReference type="ARBA" id="ARBA00004442"/>
    </source>
</evidence>
<dbReference type="Proteomes" id="UP001204015">
    <property type="component" value="Unassembled WGS sequence"/>
</dbReference>
<reference evidence="9 10" key="1">
    <citation type="submission" date="2022-06" db="EMBL/GenBank/DDBJ databases">
        <title>A taxonomic note on the genus Prevotella: Description of four novel genera and emended description of the genera Hallella and Xylanibacter.</title>
        <authorList>
            <person name="Hitch T.C.A."/>
        </authorList>
    </citation>
    <scope>NUCLEOTIDE SEQUENCE [LARGE SCALE GENOMIC DNA]</scope>
    <source>
        <strain evidence="9 10">DSM 100619</strain>
    </source>
</reference>
<comment type="similarity">
    <text evidence="2">Belongs to the outer membrane factor (OMF) (TC 1.B.17) family.</text>
</comment>
<evidence type="ECO:0000313" key="9">
    <source>
        <dbReference type="EMBL" id="MCO6026186.1"/>
    </source>
</evidence>
<comment type="subcellular location">
    <subcellularLocation>
        <location evidence="1">Cell outer membrane</location>
    </subcellularLocation>
</comment>
<proteinExistence type="inferred from homology"/>
<accession>A0ABT1BYM2</accession>
<dbReference type="InterPro" id="IPR003423">
    <property type="entry name" value="OMP_efflux"/>
</dbReference>
<dbReference type="InterPro" id="IPR051906">
    <property type="entry name" value="TolC-like"/>
</dbReference>
<keyword evidence="4" id="KW-1134">Transmembrane beta strand</keyword>
<protein>
    <submittedName>
        <fullName evidence="9">TolC family protein</fullName>
    </submittedName>
</protein>
<keyword evidence="6" id="KW-0472">Membrane</keyword>
<dbReference type="EMBL" id="JAMXLY010000042">
    <property type="protein sequence ID" value="MCO6026186.1"/>
    <property type="molecule type" value="Genomic_DNA"/>
</dbReference>
<dbReference type="PANTHER" id="PTHR30026:SF20">
    <property type="entry name" value="OUTER MEMBRANE PROTEIN TOLC"/>
    <property type="match status" value="1"/>
</dbReference>
<keyword evidence="3" id="KW-0813">Transport</keyword>
<sequence>MKKLSTIVALLGVLLPATAQQTFSLQDCREMALRNNKQLNISKLNEKVAYNTQKAMRTKYLPKVDAIGGYQYFNREISLLDSKQKDALSNLGTNAVGGFSSGASDFINSLVQQGLITPQMAQQLAGLLQQLGPSMSQFGNQIGNQIKNALRTDTHNIWSGSVMIREPIYMGGAINSANKIADINQQLAANGVDFTTQNTLYNTDQAYWMVVSLKQKQDLVYSYRTLVKKLSNDVHKMIAQGVATKSDGLQVDVKVNEADMQVTQIEDGLSLSKMYLCQLCGLPLDKDIRLADENKKDLTAREVPIIQPTDSDLMSRPEIRILQNTLDISKQNTKLVRSEYLPHVMATGGYIVSSPNVLNGFEKKLSGLWNIGITVQVPLWSWNEGAYKVRAAKAASNIAEMQIADTREKIQLQISQSKFKIKEAHKRFDMSTQNLRSADENLRSATLGFKEGIMNVTDVMRAQTAWQQAQSQKIDAEIDLELAQTELQKALGTLK</sequence>
<dbReference type="RefSeq" id="WP_252761542.1">
    <property type="nucleotide sequence ID" value="NZ_JAMXLY010000042.1"/>
</dbReference>
<keyword evidence="8" id="KW-0732">Signal</keyword>
<dbReference type="SUPFAM" id="SSF56954">
    <property type="entry name" value="Outer membrane efflux proteins (OEP)"/>
    <property type="match status" value="1"/>
</dbReference>
<keyword evidence="5" id="KW-0812">Transmembrane</keyword>
<evidence type="ECO:0000256" key="4">
    <source>
        <dbReference type="ARBA" id="ARBA00022452"/>
    </source>
</evidence>
<name>A0ABT1BYM2_9BACT</name>
<evidence type="ECO:0000256" key="6">
    <source>
        <dbReference type="ARBA" id="ARBA00023136"/>
    </source>
</evidence>
<evidence type="ECO:0000256" key="2">
    <source>
        <dbReference type="ARBA" id="ARBA00007613"/>
    </source>
</evidence>
<dbReference type="Gene3D" id="1.20.1600.10">
    <property type="entry name" value="Outer membrane efflux proteins (OEP)"/>
    <property type="match status" value="1"/>
</dbReference>
<feature type="signal peptide" evidence="8">
    <location>
        <begin position="1"/>
        <end position="19"/>
    </location>
</feature>
<evidence type="ECO:0000256" key="8">
    <source>
        <dbReference type="SAM" id="SignalP"/>
    </source>
</evidence>
<evidence type="ECO:0000256" key="7">
    <source>
        <dbReference type="ARBA" id="ARBA00023237"/>
    </source>
</evidence>
<evidence type="ECO:0000313" key="10">
    <source>
        <dbReference type="Proteomes" id="UP001204015"/>
    </source>
</evidence>
<dbReference type="Pfam" id="PF02321">
    <property type="entry name" value="OEP"/>
    <property type="match status" value="1"/>
</dbReference>
<dbReference type="PANTHER" id="PTHR30026">
    <property type="entry name" value="OUTER MEMBRANE PROTEIN TOLC"/>
    <property type="match status" value="1"/>
</dbReference>
<comment type="caution">
    <text evidence="9">The sequence shown here is derived from an EMBL/GenBank/DDBJ whole genome shotgun (WGS) entry which is preliminary data.</text>
</comment>
<keyword evidence="10" id="KW-1185">Reference proteome</keyword>
<gene>
    <name evidence="9" type="ORF">NG821_10100</name>
</gene>
<evidence type="ECO:0000256" key="3">
    <source>
        <dbReference type="ARBA" id="ARBA00022448"/>
    </source>
</evidence>
<organism evidence="9 10">
    <name type="scientific">Segatella cerevisiae</name>
    <dbReference type="NCBI Taxonomy" id="2053716"/>
    <lineage>
        <taxon>Bacteria</taxon>
        <taxon>Pseudomonadati</taxon>
        <taxon>Bacteroidota</taxon>
        <taxon>Bacteroidia</taxon>
        <taxon>Bacteroidales</taxon>
        <taxon>Prevotellaceae</taxon>
        <taxon>Segatella</taxon>
    </lineage>
</organism>
<feature type="chain" id="PRO_5046113355" evidence="8">
    <location>
        <begin position="20"/>
        <end position="495"/>
    </location>
</feature>
<keyword evidence="7" id="KW-0998">Cell outer membrane</keyword>
<evidence type="ECO:0000256" key="5">
    <source>
        <dbReference type="ARBA" id="ARBA00022692"/>
    </source>
</evidence>